<evidence type="ECO:0000256" key="6">
    <source>
        <dbReference type="ARBA" id="ARBA00022989"/>
    </source>
</evidence>
<dbReference type="Pfam" id="PF04420">
    <property type="entry name" value="CHD5"/>
    <property type="match status" value="1"/>
</dbReference>
<dbReference type="InterPro" id="IPR028945">
    <property type="entry name" value="Get1"/>
</dbReference>
<evidence type="ECO:0000256" key="10">
    <source>
        <dbReference type="SAM" id="Coils"/>
    </source>
</evidence>
<sequence>MKTRHNKMAASMALAVFAILVPLFALKLSIPSITKTVLSLLHKQGEQKLHLQAELRKLKEEQDGIDIKDEFAKHAKLQRKINKVTDELKSIRNSKFKRHLIIQWGVTIFLHFVHKLCYLMVIWSLREKPVIQMKYEWTWPIGSILAFPCGQPGAIGITWWVVASSLVIRESHRLLSAFRSNSSKKEI</sequence>
<keyword evidence="6 11" id="KW-1133">Transmembrane helix</keyword>
<dbReference type="PANTHER" id="PTHR42650:SF1">
    <property type="entry name" value="GUIDED ENTRY OF TAIL-ANCHORED PROTEINS FACTOR 1"/>
    <property type="match status" value="1"/>
</dbReference>
<comment type="caution">
    <text evidence="12">The sequence shown here is derived from an EMBL/GenBank/DDBJ whole genome shotgun (WGS) entry which is preliminary data.</text>
</comment>
<protein>
    <recommendedName>
        <fullName evidence="3">Guided entry of tail-anchored proteins factor 1</fullName>
    </recommendedName>
    <alternativeName>
        <fullName evidence="8">Tail-anchored protein insertion receptor WRB</fullName>
    </alternativeName>
    <alternativeName>
        <fullName evidence="9">Tryptophan-rich basic protein</fullName>
    </alternativeName>
</protein>
<keyword evidence="13" id="KW-1185">Reference proteome</keyword>
<evidence type="ECO:0000256" key="9">
    <source>
        <dbReference type="ARBA" id="ARBA00033006"/>
    </source>
</evidence>
<gene>
    <name evidence="12" type="ORF">HOLleu_32169</name>
</gene>
<evidence type="ECO:0000256" key="3">
    <source>
        <dbReference type="ARBA" id="ARBA00017951"/>
    </source>
</evidence>
<dbReference type="AlphaFoldDB" id="A0A9Q0YSW4"/>
<feature type="transmembrane region" description="Helical" evidence="11">
    <location>
        <begin position="137"/>
        <end position="162"/>
    </location>
</feature>
<evidence type="ECO:0000256" key="7">
    <source>
        <dbReference type="ARBA" id="ARBA00023136"/>
    </source>
</evidence>
<keyword evidence="4 11" id="KW-0812">Transmembrane</keyword>
<dbReference type="GO" id="GO:0043495">
    <property type="term" value="F:protein-membrane adaptor activity"/>
    <property type="evidence" value="ECO:0007669"/>
    <property type="project" value="TreeGrafter"/>
</dbReference>
<dbReference type="OrthoDB" id="69461at2759"/>
<dbReference type="GO" id="GO:0005789">
    <property type="term" value="C:endoplasmic reticulum membrane"/>
    <property type="evidence" value="ECO:0007669"/>
    <property type="project" value="UniProtKB-SubCell"/>
</dbReference>
<keyword evidence="7 11" id="KW-0472">Membrane</keyword>
<dbReference type="GO" id="GO:0071816">
    <property type="term" value="P:tail-anchored membrane protein insertion into ER membrane"/>
    <property type="evidence" value="ECO:0007669"/>
    <property type="project" value="InterPro"/>
</dbReference>
<evidence type="ECO:0000256" key="8">
    <source>
        <dbReference type="ARBA" id="ARBA00032437"/>
    </source>
</evidence>
<comment type="similarity">
    <text evidence="2">Belongs to the WRB/GET1 family.</text>
</comment>
<evidence type="ECO:0000256" key="4">
    <source>
        <dbReference type="ARBA" id="ARBA00022692"/>
    </source>
</evidence>
<evidence type="ECO:0000313" key="13">
    <source>
        <dbReference type="Proteomes" id="UP001152320"/>
    </source>
</evidence>
<evidence type="ECO:0000256" key="11">
    <source>
        <dbReference type="SAM" id="Phobius"/>
    </source>
</evidence>
<keyword evidence="5" id="KW-0256">Endoplasmic reticulum</keyword>
<keyword evidence="12" id="KW-0675">Receptor</keyword>
<dbReference type="EMBL" id="JAIZAY010000016">
    <property type="protein sequence ID" value="KAJ8027120.1"/>
    <property type="molecule type" value="Genomic_DNA"/>
</dbReference>
<evidence type="ECO:0000313" key="12">
    <source>
        <dbReference type="EMBL" id="KAJ8027120.1"/>
    </source>
</evidence>
<feature type="transmembrane region" description="Helical" evidence="11">
    <location>
        <begin position="101"/>
        <end position="125"/>
    </location>
</feature>
<reference evidence="12" key="1">
    <citation type="submission" date="2021-10" db="EMBL/GenBank/DDBJ databases">
        <title>Tropical sea cucumber genome reveals ecological adaptation and Cuvierian tubules defense mechanism.</title>
        <authorList>
            <person name="Chen T."/>
        </authorList>
    </citation>
    <scope>NUCLEOTIDE SEQUENCE</scope>
    <source>
        <strain evidence="12">Nanhai2018</strain>
        <tissue evidence="12">Muscle</tissue>
    </source>
</reference>
<dbReference type="Proteomes" id="UP001152320">
    <property type="component" value="Chromosome 16"/>
</dbReference>
<dbReference type="InterPro" id="IPR029012">
    <property type="entry name" value="Helix_hairpin_bin_sf"/>
</dbReference>
<proteinExistence type="inferred from homology"/>
<comment type="subcellular location">
    <subcellularLocation>
        <location evidence="1">Endoplasmic reticulum membrane</location>
        <topology evidence="1">Multi-pass membrane protein</topology>
    </subcellularLocation>
</comment>
<feature type="coiled-coil region" evidence="10">
    <location>
        <begin position="41"/>
        <end position="94"/>
    </location>
</feature>
<evidence type="ECO:0000256" key="5">
    <source>
        <dbReference type="ARBA" id="ARBA00022824"/>
    </source>
</evidence>
<accession>A0A9Q0YSW4</accession>
<dbReference type="Gene3D" id="1.10.287.660">
    <property type="entry name" value="Helix hairpin bin"/>
    <property type="match status" value="1"/>
</dbReference>
<evidence type="ECO:0000256" key="1">
    <source>
        <dbReference type="ARBA" id="ARBA00004477"/>
    </source>
</evidence>
<keyword evidence="10" id="KW-0175">Coiled coil</keyword>
<dbReference type="PANTHER" id="PTHR42650">
    <property type="entry name" value="TAIL-ANCHORED PROTEIN INSERTION RECEPTOR WRB"/>
    <property type="match status" value="1"/>
</dbReference>
<dbReference type="GO" id="GO:0043529">
    <property type="term" value="C:GET complex"/>
    <property type="evidence" value="ECO:0007669"/>
    <property type="project" value="TreeGrafter"/>
</dbReference>
<name>A0A9Q0YSW4_HOLLE</name>
<organism evidence="12 13">
    <name type="scientific">Holothuria leucospilota</name>
    <name type="common">Black long sea cucumber</name>
    <name type="synonym">Mertensiothuria leucospilota</name>
    <dbReference type="NCBI Taxonomy" id="206669"/>
    <lineage>
        <taxon>Eukaryota</taxon>
        <taxon>Metazoa</taxon>
        <taxon>Echinodermata</taxon>
        <taxon>Eleutherozoa</taxon>
        <taxon>Echinozoa</taxon>
        <taxon>Holothuroidea</taxon>
        <taxon>Aspidochirotacea</taxon>
        <taxon>Aspidochirotida</taxon>
        <taxon>Holothuriidae</taxon>
        <taxon>Holothuria</taxon>
    </lineage>
</organism>
<evidence type="ECO:0000256" key="2">
    <source>
        <dbReference type="ARBA" id="ARBA00010799"/>
    </source>
</evidence>